<dbReference type="PIRSF" id="PIRSF028762">
    <property type="entry name" value="ABD1"/>
    <property type="match status" value="1"/>
</dbReference>
<reference evidence="14" key="1">
    <citation type="submission" date="2015-08" db="UniProtKB">
        <authorList>
            <consortium name="WormBaseParasite"/>
        </authorList>
    </citation>
    <scope>IDENTIFICATION</scope>
</reference>
<keyword evidence="6 10" id="KW-0694">RNA-binding</keyword>
<dbReference type="Pfam" id="PF03291">
    <property type="entry name" value="mRNA_G-N7_MeTrfase"/>
    <property type="match status" value="1"/>
</dbReference>
<evidence type="ECO:0000259" key="13">
    <source>
        <dbReference type="PROSITE" id="PS51562"/>
    </source>
</evidence>
<evidence type="ECO:0000256" key="5">
    <source>
        <dbReference type="ARBA" id="ARBA00022691"/>
    </source>
</evidence>
<feature type="binding site" evidence="11">
    <location>
        <position position="316"/>
    </location>
    <ligand>
        <name>S-adenosyl-L-methionine</name>
        <dbReference type="ChEBI" id="CHEBI:59789"/>
    </ligand>
</feature>
<feature type="site" description="mRNA cap binding" evidence="12">
    <location>
        <position position="510"/>
    </location>
</feature>
<dbReference type="GO" id="GO:0003723">
    <property type="term" value="F:RNA binding"/>
    <property type="evidence" value="ECO:0007669"/>
    <property type="project" value="UniProtKB-KW"/>
</dbReference>
<feature type="site" description="mRNA cap binding" evidence="12">
    <location>
        <position position="413"/>
    </location>
</feature>
<dbReference type="STRING" id="6248.A0A0K0EFI7"/>
<dbReference type="InterPro" id="IPR039753">
    <property type="entry name" value="RG7MT1"/>
</dbReference>
<evidence type="ECO:0000256" key="12">
    <source>
        <dbReference type="PIRSR" id="PIRSR028762-2"/>
    </source>
</evidence>
<protein>
    <recommendedName>
        <fullName evidence="10">mRNA cap guanine-N(7) methyltransferase</fullName>
        <ecNumber evidence="10">2.1.1.56</ecNumber>
    </recommendedName>
    <alternativeName>
        <fullName evidence="10">mRNA (guanine-N(7))-methyltransferase</fullName>
    </alternativeName>
    <alternativeName>
        <fullName evidence="10">mRNA cap methyltransferase</fullName>
    </alternativeName>
</protein>
<dbReference type="Gene3D" id="3.40.50.150">
    <property type="entry name" value="Vaccinia Virus protein VP39"/>
    <property type="match status" value="1"/>
</dbReference>
<sequence length="520" mass="60057">MSSGFVPAGKTVEDDNIDKEIIDRRPLYERLREAKEKAQQEKDEAGKLVNTISAVTEEDNDFFDELSKKTYLLNKQKKADEKEIINKIKIKEAKEQVTNININIPDDIDEEDETPVDKKAFTSTKVSAQAQLLGNILKRKSKDDSLIEKKKVDLKIVNYESKLIDFFMSVSNSINVSNHYNSVKEVGLDERDKSAIYYLRNSNNFIKSCLIQEFITKLKKEDNYNGQILDLCCGKGGDLLKWKKGFAKKVVMTDIAEISLEHCGKRYSELVAKQNPNFPLFDIEIIHADSTVTRINDYIKEGKPFDICSCQFSLHYAFESEQKARQMLQNATENIKKGGYFIGTIPNANLLISLLKKNKSIYFKNKVCNLSYLGIEGKNQTEEERLADIMDSKIPLFGAKIDWQLDNLVNCPEYLVHIPLLVKMLEDFDMELVYCKRFDEAINYFFDIIPEAERLLGIIKALEKYPCRSYETQLHEKSEYEAAEKAFEKQGSRNFFGTMSKCEWEVMSLYMIFAFRKKNN</sequence>
<feature type="binding site" evidence="11">
    <location>
        <position position="311"/>
    </location>
    <ligand>
        <name>S-adenosyl-L-methionine</name>
        <dbReference type="ChEBI" id="CHEBI:59789"/>
    </ligand>
</feature>
<evidence type="ECO:0000256" key="6">
    <source>
        <dbReference type="ARBA" id="ARBA00022884"/>
    </source>
</evidence>
<dbReference type="Pfam" id="PF10187">
    <property type="entry name" value="FAM192A_Fyv6_N"/>
    <property type="match status" value="1"/>
</dbReference>
<evidence type="ECO:0000256" key="7">
    <source>
        <dbReference type="ARBA" id="ARBA00023042"/>
    </source>
</evidence>
<dbReference type="InterPro" id="IPR029063">
    <property type="entry name" value="SAM-dependent_MTases_sf"/>
</dbReference>
<keyword evidence="5 10" id="KW-0949">S-adenosyl-L-methionine</keyword>
<feature type="site" description="mRNA cap binding" evidence="12">
    <location>
        <position position="266"/>
    </location>
</feature>
<organism evidence="14">
    <name type="scientific">Strongyloides stercoralis</name>
    <name type="common">Threadworm</name>
    <dbReference type="NCBI Taxonomy" id="6248"/>
    <lineage>
        <taxon>Eukaryota</taxon>
        <taxon>Metazoa</taxon>
        <taxon>Ecdysozoa</taxon>
        <taxon>Nematoda</taxon>
        <taxon>Chromadorea</taxon>
        <taxon>Rhabditida</taxon>
        <taxon>Tylenchina</taxon>
        <taxon>Panagrolaimomorpha</taxon>
        <taxon>Strongyloidoidea</taxon>
        <taxon>Strongyloididae</taxon>
        <taxon>Strongyloides</taxon>
    </lineage>
</organism>
<feature type="site" description="mRNA cap binding" evidence="12">
    <location>
        <position position="315"/>
    </location>
</feature>
<feature type="site" description="mRNA cap binding" evidence="12">
    <location>
        <position position="235"/>
    </location>
</feature>
<comment type="catalytic activity">
    <reaction evidence="9">
        <text>a 5'-end (5'-triphosphoguanosine)-ribonucleoside in mRNA + S-adenosyl-L-methionine = a 5'-end (N(7)-methyl 5'-triphosphoguanosine)-ribonucleoside in mRNA + S-adenosyl-L-homocysteine</text>
        <dbReference type="Rhea" id="RHEA:67008"/>
        <dbReference type="Rhea" id="RHEA-COMP:17166"/>
        <dbReference type="Rhea" id="RHEA-COMP:17167"/>
        <dbReference type="ChEBI" id="CHEBI:57856"/>
        <dbReference type="ChEBI" id="CHEBI:59789"/>
        <dbReference type="ChEBI" id="CHEBI:156461"/>
        <dbReference type="ChEBI" id="CHEBI:167617"/>
        <dbReference type="EC" id="2.1.1.56"/>
    </reaction>
</comment>
<dbReference type="WBParaSite" id="SSTP_0000825000.1">
    <property type="protein sequence ID" value="SSTP_0000825000.1"/>
    <property type="gene ID" value="SSTP_0000825000"/>
</dbReference>
<evidence type="ECO:0000256" key="8">
    <source>
        <dbReference type="ARBA" id="ARBA00023242"/>
    </source>
</evidence>
<dbReference type="AlphaFoldDB" id="A0A0K0EFI7"/>
<dbReference type="InterPro" id="IPR019331">
    <property type="entry name" value="FAM192A/Fyv6_N"/>
</dbReference>
<evidence type="ECO:0000256" key="10">
    <source>
        <dbReference type="PIRNR" id="PIRNR028762"/>
    </source>
</evidence>
<feature type="site" description="mRNA cap binding" evidence="12">
    <location>
        <position position="241"/>
    </location>
</feature>
<evidence type="ECO:0000256" key="1">
    <source>
        <dbReference type="ARBA" id="ARBA00004123"/>
    </source>
</evidence>
<keyword evidence="8 10" id="KW-0539">Nucleus</keyword>
<dbReference type="SUPFAM" id="SSF53335">
    <property type="entry name" value="S-adenosyl-L-methionine-dependent methyltransferases"/>
    <property type="match status" value="1"/>
</dbReference>
<comment type="subcellular location">
    <subcellularLocation>
        <location evidence="1 10">Nucleus</location>
    </subcellularLocation>
</comment>
<feature type="binding site" evidence="11">
    <location>
        <position position="254"/>
    </location>
    <ligand>
        <name>S-adenosyl-L-methionine</name>
        <dbReference type="ChEBI" id="CHEBI:59789"/>
    </ligand>
</feature>
<dbReference type="InterPro" id="IPR016899">
    <property type="entry name" value="mRNA_G-N7_MeTrfase_euk"/>
</dbReference>
<feature type="binding site" evidence="12">
    <location>
        <begin position="203"/>
        <end position="204"/>
    </location>
    <ligand>
        <name>mRNA</name>
        <dbReference type="ChEBI" id="CHEBI:33699"/>
    </ligand>
</feature>
<proteinExistence type="inferred from homology"/>
<evidence type="ECO:0000256" key="2">
    <source>
        <dbReference type="ARBA" id="ARBA00022603"/>
    </source>
</evidence>
<feature type="binding site" evidence="11">
    <location>
        <position position="207"/>
    </location>
    <ligand>
        <name>S-adenosyl-L-methionine</name>
        <dbReference type="ChEBI" id="CHEBI:59789"/>
    </ligand>
</feature>
<dbReference type="PROSITE" id="PS51562">
    <property type="entry name" value="RNA_CAP0_MT"/>
    <property type="match status" value="1"/>
</dbReference>
<keyword evidence="2 10" id="KW-0489">Methyltransferase</keyword>
<keyword evidence="3 10" id="KW-0507">mRNA processing</keyword>
<dbReference type="InterPro" id="IPR004971">
    <property type="entry name" value="mRNA_G-N7_MeTrfase_dom"/>
</dbReference>
<keyword evidence="7 10" id="KW-0506">mRNA capping</keyword>
<dbReference type="GO" id="GO:0004482">
    <property type="term" value="F:mRNA 5'-cap (guanine-N7-)-methyltransferase activity"/>
    <property type="evidence" value="ECO:0007669"/>
    <property type="project" value="UniProtKB-EC"/>
</dbReference>
<evidence type="ECO:0000256" key="9">
    <source>
        <dbReference type="ARBA" id="ARBA00044712"/>
    </source>
</evidence>
<evidence type="ECO:0000256" key="4">
    <source>
        <dbReference type="ARBA" id="ARBA00022679"/>
    </source>
</evidence>
<accession>A0A0K0EFI7</accession>
<name>A0A0K0EFI7_STRER</name>
<feature type="binding site" evidence="11">
    <location>
        <position position="232"/>
    </location>
    <ligand>
        <name>S-adenosyl-L-methionine</name>
        <dbReference type="ChEBI" id="CHEBI:59789"/>
    </ligand>
</feature>
<feature type="domain" description="MRNA cap 0 methyltransferase" evidence="13">
    <location>
        <begin position="194"/>
        <end position="518"/>
    </location>
</feature>
<keyword evidence="4 10" id="KW-0808">Transferase</keyword>
<evidence type="ECO:0000256" key="11">
    <source>
        <dbReference type="PIRSR" id="PIRSR028762-1"/>
    </source>
</evidence>
<evidence type="ECO:0000256" key="3">
    <source>
        <dbReference type="ARBA" id="ARBA00022664"/>
    </source>
</evidence>
<dbReference type="CDD" id="cd02440">
    <property type="entry name" value="AdoMet_MTases"/>
    <property type="match status" value="1"/>
</dbReference>
<dbReference type="EC" id="2.1.1.56" evidence="10"/>
<comment type="similarity">
    <text evidence="10">Belongs to the class I-like SAM-binding methyltransferase superfamily. mRNA cap 0 methyltransferase family.</text>
</comment>
<evidence type="ECO:0000313" key="14">
    <source>
        <dbReference type="WBParaSite" id="SSTP_0000825000.1"/>
    </source>
</evidence>
<dbReference type="GO" id="GO:0005634">
    <property type="term" value="C:nucleus"/>
    <property type="evidence" value="ECO:0007669"/>
    <property type="project" value="UniProtKB-SubCell"/>
</dbReference>
<dbReference type="PANTHER" id="PTHR12189">
    <property type="entry name" value="MRNA GUANINE-7- METHYLTRANSFERASE"/>
    <property type="match status" value="1"/>
</dbReference>
<feature type="binding site" evidence="11">
    <location>
        <position position="289"/>
    </location>
    <ligand>
        <name>S-adenosyl-L-methionine</name>
        <dbReference type="ChEBI" id="CHEBI:59789"/>
    </ligand>
</feature>
<dbReference type="PANTHER" id="PTHR12189:SF2">
    <property type="entry name" value="MRNA CAP GUANINE-N7 METHYLTRANSFERASE"/>
    <property type="match status" value="1"/>
</dbReference>